<dbReference type="Gene3D" id="3.40.309.10">
    <property type="entry name" value="Aldehyde Dehydrogenase, Chain A, domain 2"/>
    <property type="match status" value="1"/>
</dbReference>
<dbReference type="GO" id="GO:0008911">
    <property type="term" value="F:lactaldehyde dehydrogenase (NAD+) activity"/>
    <property type="evidence" value="ECO:0007669"/>
    <property type="project" value="TreeGrafter"/>
</dbReference>
<sequence length="257" mass="26992">VIPYGAAEGTENRRGFCKRVPCGVVSAITPFNFPTALSAHKVAPALAAGNSVVLKPASKTPLAVLTMAEAIHEAGLPPGSINVVTAGAAASEPMLTDPRVRVITFTGSTAVGELITRTAGIKRVHLELGSNSAVTVMADADLDAAMARLVQGPFAVAGQVCISVQKILVHEPIYEELLDRYVGEVERLVVGDPRDEATDVGPMIDEREARRAMSWVQEALDAGGKALCGASHEGALFQPTVLVDVPWEAKVCSEEIF</sequence>
<reference evidence="4" key="1">
    <citation type="journal article" date="2014" name="Front. Microbiol.">
        <title>High frequency of phylogenetically diverse reductive dehalogenase-homologous genes in deep subseafloor sedimentary metagenomes.</title>
        <authorList>
            <person name="Kawai M."/>
            <person name="Futagami T."/>
            <person name="Toyoda A."/>
            <person name="Takaki Y."/>
            <person name="Nishi S."/>
            <person name="Hori S."/>
            <person name="Arai W."/>
            <person name="Tsubouchi T."/>
            <person name="Morono Y."/>
            <person name="Uchiyama I."/>
            <person name="Ito T."/>
            <person name="Fujiyama A."/>
            <person name="Inagaki F."/>
            <person name="Takami H."/>
        </authorList>
    </citation>
    <scope>NUCLEOTIDE SEQUENCE</scope>
    <source>
        <strain evidence="4">Expedition CK06-06</strain>
    </source>
</reference>
<evidence type="ECO:0000256" key="2">
    <source>
        <dbReference type="ARBA" id="ARBA00023002"/>
    </source>
</evidence>
<comment type="similarity">
    <text evidence="1">Belongs to the aldehyde dehydrogenase family.</text>
</comment>
<feature type="non-terminal residue" evidence="4">
    <location>
        <position position="257"/>
    </location>
</feature>
<dbReference type="InterPro" id="IPR016163">
    <property type="entry name" value="Ald_DH_C"/>
</dbReference>
<evidence type="ECO:0000259" key="3">
    <source>
        <dbReference type="Pfam" id="PF00171"/>
    </source>
</evidence>
<keyword evidence="2" id="KW-0560">Oxidoreductase</keyword>
<organism evidence="4">
    <name type="scientific">marine sediment metagenome</name>
    <dbReference type="NCBI Taxonomy" id="412755"/>
    <lineage>
        <taxon>unclassified sequences</taxon>
        <taxon>metagenomes</taxon>
        <taxon>ecological metagenomes</taxon>
    </lineage>
</organism>
<evidence type="ECO:0000256" key="1">
    <source>
        <dbReference type="ARBA" id="ARBA00009986"/>
    </source>
</evidence>
<accession>X1GXE9</accession>
<protein>
    <recommendedName>
        <fullName evidence="3">Aldehyde dehydrogenase domain-containing protein</fullName>
    </recommendedName>
</protein>
<proteinExistence type="inferred from homology"/>
<dbReference type="InterPro" id="IPR016161">
    <property type="entry name" value="Ald_DH/histidinol_DH"/>
</dbReference>
<feature type="domain" description="Aldehyde dehydrogenase" evidence="3">
    <location>
        <begin position="10"/>
        <end position="257"/>
    </location>
</feature>
<gene>
    <name evidence="4" type="ORF">S03H2_53826</name>
</gene>
<dbReference type="InterPro" id="IPR016162">
    <property type="entry name" value="Ald_DH_N"/>
</dbReference>
<evidence type="ECO:0000313" key="4">
    <source>
        <dbReference type="EMBL" id="GAH62576.1"/>
    </source>
</evidence>
<dbReference type="PANTHER" id="PTHR42991">
    <property type="entry name" value="ALDEHYDE DEHYDROGENASE"/>
    <property type="match status" value="1"/>
</dbReference>
<dbReference type="AlphaFoldDB" id="X1GXE9"/>
<comment type="caution">
    <text evidence="4">The sequence shown here is derived from an EMBL/GenBank/DDBJ whole genome shotgun (WGS) entry which is preliminary data.</text>
</comment>
<feature type="non-terminal residue" evidence="4">
    <location>
        <position position="1"/>
    </location>
</feature>
<dbReference type="Gene3D" id="3.40.605.10">
    <property type="entry name" value="Aldehyde Dehydrogenase, Chain A, domain 1"/>
    <property type="match status" value="1"/>
</dbReference>
<dbReference type="Pfam" id="PF00171">
    <property type="entry name" value="Aldedh"/>
    <property type="match status" value="1"/>
</dbReference>
<dbReference type="PANTHER" id="PTHR42991:SF1">
    <property type="entry name" value="ALDEHYDE DEHYDROGENASE"/>
    <property type="match status" value="1"/>
</dbReference>
<dbReference type="InterPro" id="IPR051020">
    <property type="entry name" value="ALDH-related_metabolic_enz"/>
</dbReference>
<name>X1GXE9_9ZZZZ</name>
<dbReference type="InterPro" id="IPR015590">
    <property type="entry name" value="Aldehyde_DH_dom"/>
</dbReference>
<dbReference type="EMBL" id="BARU01034277">
    <property type="protein sequence ID" value="GAH62576.1"/>
    <property type="molecule type" value="Genomic_DNA"/>
</dbReference>
<dbReference type="SUPFAM" id="SSF53720">
    <property type="entry name" value="ALDH-like"/>
    <property type="match status" value="1"/>
</dbReference>